<evidence type="ECO:0000313" key="2">
    <source>
        <dbReference type="EMBL" id="KAK2599061.1"/>
    </source>
</evidence>
<evidence type="ECO:0000256" key="1">
    <source>
        <dbReference type="SAM" id="SignalP"/>
    </source>
</evidence>
<proteinExistence type="predicted"/>
<dbReference type="AlphaFoldDB" id="A0AAJ0FYZ7"/>
<keyword evidence="3" id="KW-1185">Reference proteome</keyword>
<comment type="caution">
    <text evidence="2">The sequence shown here is derived from an EMBL/GenBank/DDBJ whole genome shotgun (WGS) entry which is preliminary data.</text>
</comment>
<gene>
    <name evidence="2" type="ORF">QQS21_005467</name>
</gene>
<name>A0AAJ0FYZ7_9HYPO</name>
<feature type="chain" id="PRO_5042499111" evidence="1">
    <location>
        <begin position="22"/>
        <end position="137"/>
    </location>
</feature>
<evidence type="ECO:0000313" key="3">
    <source>
        <dbReference type="Proteomes" id="UP001251528"/>
    </source>
</evidence>
<feature type="signal peptide" evidence="1">
    <location>
        <begin position="1"/>
        <end position="21"/>
    </location>
</feature>
<reference evidence="2" key="1">
    <citation type="submission" date="2023-06" db="EMBL/GenBank/DDBJ databases">
        <title>Conoideocrella luteorostrata (Hypocreales: Clavicipitaceae), a potential biocontrol fungus for elongate hemlock scale in United States Christmas tree production areas.</title>
        <authorList>
            <person name="Barrett H."/>
            <person name="Lovett B."/>
            <person name="Macias A.M."/>
            <person name="Stajich J.E."/>
            <person name="Kasson M.T."/>
        </authorList>
    </citation>
    <scope>NUCLEOTIDE SEQUENCE</scope>
    <source>
        <strain evidence="2">ARSEF 14590</strain>
    </source>
</reference>
<organism evidence="2 3">
    <name type="scientific">Conoideocrella luteorostrata</name>
    <dbReference type="NCBI Taxonomy" id="1105319"/>
    <lineage>
        <taxon>Eukaryota</taxon>
        <taxon>Fungi</taxon>
        <taxon>Dikarya</taxon>
        <taxon>Ascomycota</taxon>
        <taxon>Pezizomycotina</taxon>
        <taxon>Sordariomycetes</taxon>
        <taxon>Hypocreomycetidae</taxon>
        <taxon>Hypocreales</taxon>
        <taxon>Clavicipitaceae</taxon>
        <taxon>Conoideocrella</taxon>
    </lineage>
</organism>
<dbReference type="EMBL" id="JASWJB010000091">
    <property type="protein sequence ID" value="KAK2599061.1"/>
    <property type="molecule type" value="Genomic_DNA"/>
</dbReference>
<accession>A0AAJ0FYZ7</accession>
<keyword evidence="1" id="KW-0732">Signal</keyword>
<sequence length="137" mass="14977">MTRAAYLALFALAGVSQTVFAANCKEGLQYCGTSLLQRGNYVNDISEALFGSDFESDNEAPSYEKLLFSCPGPNGEISLTAFCVHGCENKGQNRNDTCAIALPKVLDIGAGRFKERKPVLEYDDEEMRTRLVGAEHD</sequence>
<protein>
    <submittedName>
        <fullName evidence="2">Uncharacterized protein</fullName>
    </submittedName>
</protein>
<dbReference type="Proteomes" id="UP001251528">
    <property type="component" value="Unassembled WGS sequence"/>
</dbReference>